<reference evidence="1" key="1">
    <citation type="journal article" date="2014" name="Int. J. Syst. Evol. Microbiol.">
        <title>Complete genome sequence of Corynebacterium casei LMG S-19264T (=DSM 44701T), isolated from a smear-ripened cheese.</title>
        <authorList>
            <consortium name="US DOE Joint Genome Institute (JGI-PGF)"/>
            <person name="Walter F."/>
            <person name="Albersmeier A."/>
            <person name="Kalinowski J."/>
            <person name="Ruckert C."/>
        </authorList>
    </citation>
    <scope>NUCLEOTIDE SEQUENCE</scope>
    <source>
        <strain evidence="1">CCM 7217</strain>
    </source>
</reference>
<gene>
    <name evidence="1" type="ORF">GCM10007209_37790</name>
</gene>
<dbReference type="EMBL" id="BMCI01000010">
    <property type="protein sequence ID" value="GGC72299.1"/>
    <property type="molecule type" value="Genomic_DNA"/>
</dbReference>
<protein>
    <recommendedName>
        <fullName evidence="3">Small CPxCG-related zinc finger protein</fullName>
    </recommendedName>
</protein>
<reference evidence="1" key="2">
    <citation type="submission" date="2020-09" db="EMBL/GenBank/DDBJ databases">
        <authorList>
            <person name="Sun Q."/>
            <person name="Sedlacek I."/>
        </authorList>
    </citation>
    <scope>NUCLEOTIDE SEQUENCE</scope>
    <source>
        <strain evidence="1">CCM 7217</strain>
    </source>
</reference>
<evidence type="ECO:0000313" key="1">
    <source>
        <dbReference type="EMBL" id="GGC72299.1"/>
    </source>
</evidence>
<dbReference type="Proteomes" id="UP000646833">
    <property type="component" value="Unassembled WGS sequence"/>
</dbReference>
<evidence type="ECO:0008006" key="3">
    <source>
        <dbReference type="Google" id="ProtNLM"/>
    </source>
</evidence>
<accession>A0A830E5S9</accession>
<comment type="caution">
    <text evidence="1">The sequence shown here is derived from an EMBL/GenBank/DDBJ whole genome shotgun (WGS) entry which is preliminary data.</text>
</comment>
<organism evidence="1 2">
    <name type="scientific">Haloferax sulfurifontis</name>
    <dbReference type="NCBI Taxonomy" id="255616"/>
    <lineage>
        <taxon>Archaea</taxon>
        <taxon>Methanobacteriati</taxon>
        <taxon>Methanobacteriota</taxon>
        <taxon>Stenosarchaea group</taxon>
        <taxon>Halobacteria</taxon>
        <taxon>Halobacteriales</taxon>
        <taxon>Haloferacaceae</taxon>
        <taxon>Haloferax</taxon>
    </lineage>
</organism>
<evidence type="ECO:0000313" key="2">
    <source>
        <dbReference type="Proteomes" id="UP000646833"/>
    </source>
</evidence>
<sequence>MTDKPTAEDMDGPDAYPSGELLVGQNGLAARCPYCDTVIALDGPHECPTCGAKADVSVRWSR</sequence>
<proteinExistence type="predicted"/>
<name>A0A830E5S9_9EURY</name>
<dbReference type="AlphaFoldDB" id="A0A830E5S9"/>